<evidence type="ECO:0000256" key="13">
    <source>
        <dbReference type="SAM" id="Phobius"/>
    </source>
</evidence>
<keyword evidence="8" id="KW-1278">Translocase</keyword>
<dbReference type="InterPro" id="IPR006068">
    <property type="entry name" value="ATPase_P-typ_cation-transptr_C"/>
</dbReference>
<dbReference type="GO" id="GO:0005388">
    <property type="term" value="F:P-type calcium transporter activity"/>
    <property type="evidence" value="ECO:0007669"/>
    <property type="project" value="TreeGrafter"/>
</dbReference>
<dbReference type="OrthoDB" id="9814270at2"/>
<dbReference type="Pfam" id="PF13246">
    <property type="entry name" value="Cation_ATPase"/>
    <property type="match status" value="1"/>
</dbReference>
<evidence type="ECO:0000256" key="12">
    <source>
        <dbReference type="SAM" id="MobiDB-lite"/>
    </source>
</evidence>
<dbReference type="Gene3D" id="3.40.1110.10">
    <property type="entry name" value="Calcium-transporting ATPase, cytoplasmic domain N"/>
    <property type="match status" value="1"/>
</dbReference>
<dbReference type="FunFam" id="2.70.150.10:FF:000160">
    <property type="entry name" value="Sarcoplasmic/endoplasmic reticulum calcium ATPase 1"/>
    <property type="match status" value="1"/>
</dbReference>
<evidence type="ECO:0000256" key="7">
    <source>
        <dbReference type="ARBA" id="ARBA00022842"/>
    </source>
</evidence>
<keyword evidence="5" id="KW-0547">Nucleotide-binding</keyword>
<gene>
    <name evidence="15" type="ORF">YM304_32050</name>
</gene>
<feature type="transmembrane region" description="Helical" evidence="13">
    <location>
        <begin position="802"/>
        <end position="822"/>
    </location>
</feature>
<keyword evidence="4" id="KW-0479">Metal-binding</keyword>
<dbReference type="PRINTS" id="PR00120">
    <property type="entry name" value="HATPASE"/>
</dbReference>
<dbReference type="InterPro" id="IPR023298">
    <property type="entry name" value="ATPase_P-typ_TM_dom_sf"/>
</dbReference>
<dbReference type="GO" id="GO:0046872">
    <property type="term" value="F:metal ion binding"/>
    <property type="evidence" value="ECO:0007669"/>
    <property type="project" value="UniProtKB-KW"/>
</dbReference>
<feature type="transmembrane region" description="Helical" evidence="13">
    <location>
        <begin position="842"/>
        <end position="859"/>
    </location>
</feature>
<keyword evidence="16" id="KW-1185">Reference proteome</keyword>
<dbReference type="SFLD" id="SFLDG00002">
    <property type="entry name" value="C1.7:_P-type_atpase_like"/>
    <property type="match status" value="1"/>
</dbReference>
<feature type="transmembrane region" description="Helical" evidence="13">
    <location>
        <begin position="306"/>
        <end position="332"/>
    </location>
</feature>
<dbReference type="InterPro" id="IPR059000">
    <property type="entry name" value="ATPase_P-type_domA"/>
</dbReference>
<name>A0A6C7EEC0_ILUCY</name>
<evidence type="ECO:0000256" key="9">
    <source>
        <dbReference type="ARBA" id="ARBA00022989"/>
    </source>
</evidence>
<dbReference type="Gene3D" id="1.20.1110.10">
    <property type="entry name" value="Calcium-transporting ATPase, transmembrane domain"/>
    <property type="match status" value="1"/>
</dbReference>
<keyword evidence="2" id="KW-0597">Phosphoprotein</keyword>
<feature type="transmembrane region" description="Helical" evidence="13">
    <location>
        <begin position="875"/>
        <end position="895"/>
    </location>
</feature>
<evidence type="ECO:0000256" key="4">
    <source>
        <dbReference type="ARBA" id="ARBA00022723"/>
    </source>
</evidence>
<reference evidence="15 16" key="1">
    <citation type="journal article" date="2013" name="Int. J. Syst. Evol. Microbiol.">
        <title>Ilumatobacter nonamiense sp. nov. and Ilumatobacter coccineum sp. nov., isolated from seashore sand.</title>
        <authorList>
            <person name="Matsumoto A."/>
            <person name="Kasai H."/>
            <person name="Matsuo Y."/>
            <person name="Shizuri Y."/>
            <person name="Ichikawa N."/>
            <person name="Fujita N."/>
            <person name="Omura S."/>
            <person name="Takahashi Y."/>
        </authorList>
    </citation>
    <scope>NUCLEOTIDE SEQUENCE [LARGE SCALE GENOMIC DNA]</scope>
    <source>
        <strain evidence="16">NBRC 103263 / KCTC 29153 / YM16-304</strain>
    </source>
</reference>
<keyword evidence="3 13" id="KW-0812">Transmembrane</keyword>
<dbReference type="NCBIfam" id="TIGR01494">
    <property type="entry name" value="ATPase_P-type"/>
    <property type="match status" value="2"/>
</dbReference>
<dbReference type="SMART" id="SM00831">
    <property type="entry name" value="Cation_ATPase_N"/>
    <property type="match status" value="1"/>
</dbReference>
<dbReference type="InterPro" id="IPR001757">
    <property type="entry name" value="P_typ_ATPase"/>
</dbReference>
<dbReference type="InterPro" id="IPR044492">
    <property type="entry name" value="P_typ_ATPase_HD_dom"/>
</dbReference>
<dbReference type="SUPFAM" id="SSF81660">
    <property type="entry name" value="Metal cation-transporting ATPase, ATP-binding domain N"/>
    <property type="match status" value="1"/>
</dbReference>
<evidence type="ECO:0000313" key="16">
    <source>
        <dbReference type="Proteomes" id="UP000011863"/>
    </source>
</evidence>
<feature type="region of interest" description="Disordered" evidence="12">
    <location>
        <begin position="1"/>
        <end position="24"/>
    </location>
</feature>
<keyword evidence="10 13" id="KW-0472">Membrane</keyword>
<evidence type="ECO:0000256" key="10">
    <source>
        <dbReference type="ARBA" id="ARBA00023136"/>
    </source>
</evidence>
<dbReference type="EMBL" id="AP012057">
    <property type="protein sequence ID" value="BAN03519.1"/>
    <property type="molecule type" value="Genomic_DNA"/>
</dbReference>
<feature type="transmembrane region" description="Helical" evidence="13">
    <location>
        <begin position="907"/>
        <end position="924"/>
    </location>
</feature>
<feature type="transmembrane region" description="Helical" evidence="13">
    <location>
        <begin position="108"/>
        <end position="128"/>
    </location>
</feature>
<evidence type="ECO:0000256" key="1">
    <source>
        <dbReference type="ARBA" id="ARBA00004651"/>
    </source>
</evidence>
<keyword evidence="7" id="KW-0460">Magnesium</keyword>
<dbReference type="GO" id="GO:0005524">
    <property type="term" value="F:ATP binding"/>
    <property type="evidence" value="ECO:0007669"/>
    <property type="project" value="UniProtKB-KW"/>
</dbReference>
<dbReference type="GO" id="GO:0016887">
    <property type="term" value="F:ATP hydrolysis activity"/>
    <property type="evidence" value="ECO:0007669"/>
    <property type="project" value="InterPro"/>
</dbReference>
<dbReference type="Pfam" id="PF00689">
    <property type="entry name" value="Cation_ATPase_C"/>
    <property type="match status" value="1"/>
</dbReference>
<dbReference type="GO" id="GO:0005886">
    <property type="term" value="C:plasma membrane"/>
    <property type="evidence" value="ECO:0007669"/>
    <property type="project" value="UniProtKB-SubCell"/>
</dbReference>
<dbReference type="SFLD" id="SFLDF00027">
    <property type="entry name" value="p-type_atpase"/>
    <property type="match status" value="1"/>
</dbReference>
<dbReference type="SUPFAM" id="SSF81665">
    <property type="entry name" value="Calcium ATPase, transmembrane domain M"/>
    <property type="match status" value="1"/>
</dbReference>
<feature type="compositionally biased region" description="Polar residues" evidence="12">
    <location>
        <begin position="10"/>
        <end position="24"/>
    </location>
</feature>
<dbReference type="PRINTS" id="PR00119">
    <property type="entry name" value="CATATPASE"/>
</dbReference>
<evidence type="ECO:0000313" key="15">
    <source>
        <dbReference type="EMBL" id="BAN03519.1"/>
    </source>
</evidence>
<feature type="transmembrane region" description="Helical" evidence="13">
    <location>
        <begin position="762"/>
        <end position="781"/>
    </location>
</feature>
<dbReference type="Pfam" id="PF00690">
    <property type="entry name" value="Cation_ATPase_N"/>
    <property type="match status" value="1"/>
</dbReference>
<dbReference type="PANTHER" id="PTHR24093">
    <property type="entry name" value="CATION TRANSPORTING ATPASE"/>
    <property type="match status" value="1"/>
</dbReference>
<comment type="catalytic activity">
    <reaction evidence="11">
        <text>ATP + H2O = ADP + phosphate + H(+)</text>
        <dbReference type="Rhea" id="RHEA:13065"/>
        <dbReference type="ChEBI" id="CHEBI:15377"/>
        <dbReference type="ChEBI" id="CHEBI:15378"/>
        <dbReference type="ChEBI" id="CHEBI:30616"/>
        <dbReference type="ChEBI" id="CHEBI:43474"/>
        <dbReference type="ChEBI" id="CHEBI:456216"/>
    </reaction>
</comment>
<dbReference type="InterPro" id="IPR023214">
    <property type="entry name" value="HAD_sf"/>
</dbReference>
<dbReference type="FunFam" id="3.40.50.1000:FF:000211">
    <property type="entry name" value="Plasma membrane ATPase"/>
    <property type="match status" value="1"/>
</dbReference>
<comment type="subcellular location">
    <subcellularLocation>
        <location evidence="1">Cell membrane</location>
        <topology evidence="1">Multi-pass membrane protein</topology>
    </subcellularLocation>
</comment>
<dbReference type="EC" id="3.6.3.-" evidence="15"/>
<dbReference type="SFLD" id="SFLDS00003">
    <property type="entry name" value="Haloacid_Dehalogenase"/>
    <property type="match status" value="1"/>
</dbReference>
<dbReference type="InterPro" id="IPR036412">
    <property type="entry name" value="HAD-like_sf"/>
</dbReference>
<evidence type="ECO:0000259" key="14">
    <source>
        <dbReference type="SMART" id="SM00831"/>
    </source>
</evidence>
<keyword evidence="6" id="KW-0067">ATP-binding</keyword>
<proteinExistence type="predicted"/>
<sequence>MSVESGENRPMSTNSAPATSQRRASNTWWAMEPSAVASELDVDLEVGLGDGAADDRLARFGPNELSHDDGPSLLRRFFSQFTDPLVGLLIAAIVISLAAWTIEDSSSVPVEAIVIALIVVANAVIGLWQEGRATRAVDALRRLTAAHSTVVRDGERRSVSTTELVPGDVVVLAEGDVVGFDGRLVESASLEVNEAALTGESMAISKHTELVPSDAPVADRSNMVLSGTSVVKGRGRAVVVGTGHETEVGRIATLLGDTDVEPTPLQRQVARLGRTLGIAVVVLAVVVIAAIMATSDVDTAEEALDALLVAVSLAVAAVPEGLPAIMTVVLALGVQRMSRRNAIVKRLLSVETLGSASVICTDKTGTLTRNEMTVVRVATATGEATFTGVGYDPDGSVEMGDDADLDDLIELVRAAAIASDATLERDGERWVPNGDPTEVALVVAAAKLPDDDRRSNDTRVDELPFDSDRKLMSVLVADGAVQYTKGAPDVLLDRCVSEARCGATIDLHDDRVAELRGQVERFADAGLRTLGVARRRHDGRPDPFDEGAERELEWLGLVGLSDPPRLEAAEVIDRARSAGIRTVMLTGDHPRTAVAIGASLGLGNTDDPITGTQLDRLDWDDRSEVSATVESTDVFARVAPEHKLRLVRALQHDGHIVAMTGDGVNDAPALRRADIGVSMGDVGTDVAREASDMVLADDDFATIVTAIEEGRNIFADIRKFLRYLLASNAGEVLVMVIGVLAAGPLGLRLGDGLAVPLLATQILWINLLTDSALALALGVDSSVEDVMSEPPRRLTDPIIDRAMWVTIAIVGTVTALAGLVALDLELAGGMLGGDGDLESGRTMVFTTIVLAQVFNAFNSRSDRVSAFVKLFDNRLLWAAVVATVLLQVAVVHLDVLNRAFETTPLSISQWATCWGLAATVLLANELRKLFARRRHDSAG</sequence>
<dbReference type="Gene3D" id="3.40.50.1000">
    <property type="entry name" value="HAD superfamily/HAD-like"/>
    <property type="match status" value="1"/>
</dbReference>
<feature type="transmembrane region" description="Helical" evidence="13">
    <location>
        <begin position="720"/>
        <end position="742"/>
    </location>
</feature>
<dbReference type="InterPro" id="IPR018303">
    <property type="entry name" value="ATPase_P-typ_P_site"/>
</dbReference>
<protein>
    <submittedName>
        <fullName evidence="15">Cation-transporting ATPase</fullName>
        <ecNumber evidence="15">3.6.3.-</ecNumber>
    </submittedName>
</protein>
<keyword evidence="9 13" id="KW-1133">Transmembrane helix</keyword>
<dbReference type="Pfam" id="PF00122">
    <property type="entry name" value="E1-E2_ATPase"/>
    <property type="match status" value="1"/>
</dbReference>
<evidence type="ECO:0000256" key="2">
    <source>
        <dbReference type="ARBA" id="ARBA00022553"/>
    </source>
</evidence>
<evidence type="ECO:0000256" key="6">
    <source>
        <dbReference type="ARBA" id="ARBA00022840"/>
    </source>
</evidence>
<dbReference type="PANTHER" id="PTHR24093:SF513">
    <property type="entry name" value="CATION-TRANSPORTING ATPASE I-RELATED"/>
    <property type="match status" value="1"/>
</dbReference>
<feature type="transmembrane region" description="Helical" evidence="13">
    <location>
        <begin position="275"/>
        <end position="294"/>
    </location>
</feature>
<evidence type="ECO:0000256" key="8">
    <source>
        <dbReference type="ARBA" id="ARBA00022967"/>
    </source>
</evidence>
<dbReference type="Gene3D" id="2.70.150.10">
    <property type="entry name" value="Calcium-transporting ATPase, cytoplasmic transduction domain A"/>
    <property type="match status" value="1"/>
</dbReference>
<feature type="domain" description="Cation-transporting P-type ATPase N-terminal" evidence="14">
    <location>
        <begin position="27"/>
        <end position="101"/>
    </location>
</feature>
<dbReference type="SUPFAM" id="SSF56784">
    <property type="entry name" value="HAD-like"/>
    <property type="match status" value="1"/>
</dbReference>
<dbReference type="KEGG" id="aym:YM304_32050"/>
<dbReference type="Proteomes" id="UP000011863">
    <property type="component" value="Chromosome"/>
</dbReference>
<dbReference type="AlphaFoldDB" id="A0A6C7EEC0"/>
<dbReference type="PROSITE" id="PS00154">
    <property type="entry name" value="ATPASE_E1_E2"/>
    <property type="match status" value="1"/>
</dbReference>
<accession>A0A6C7EEC0</accession>
<keyword evidence="15" id="KW-0378">Hydrolase</keyword>
<evidence type="ECO:0000256" key="3">
    <source>
        <dbReference type="ARBA" id="ARBA00022692"/>
    </source>
</evidence>
<evidence type="ECO:0000256" key="11">
    <source>
        <dbReference type="ARBA" id="ARBA00049360"/>
    </source>
</evidence>
<dbReference type="SUPFAM" id="SSF81653">
    <property type="entry name" value="Calcium ATPase, transduction domain A"/>
    <property type="match status" value="1"/>
</dbReference>
<dbReference type="InterPro" id="IPR004014">
    <property type="entry name" value="ATPase_P-typ_cation-transptr_N"/>
</dbReference>
<dbReference type="InterPro" id="IPR008250">
    <property type="entry name" value="ATPase_P-typ_transduc_dom_A_sf"/>
</dbReference>
<organism evidence="15 16">
    <name type="scientific">Ilumatobacter coccineus (strain NBRC 103263 / KCTC 29153 / YM16-304)</name>
    <dbReference type="NCBI Taxonomy" id="1313172"/>
    <lineage>
        <taxon>Bacteria</taxon>
        <taxon>Bacillati</taxon>
        <taxon>Actinomycetota</taxon>
        <taxon>Acidimicrobiia</taxon>
        <taxon>Acidimicrobiales</taxon>
        <taxon>Ilumatobacteraceae</taxon>
        <taxon>Ilumatobacter</taxon>
    </lineage>
</organism>
<evidence type="ECO:0000256" key="5">
    <source>
        <dbReference type="ARBA" id="ARBA00022741"/>
    </source>
</evidence>
<feature type="transmembrane region" description="Helical" evidence="13">
    <location>
        <begin position="85"/>
        <end position="102"/>
    </location>
</feature>
<dbReference type="InterPro" id="IPR023299">
    <property type="entry name" value="ATPase_P-typ_cyto_dom_N"/>
</dbReference>